<dbReference type="InterPro" id="IPR056747">
    <property type="entry name" value="VPS13-like_M"/>
</dbReference>
<dbReference type="PANTHER" id="PTHR16166:SF22">
    <property type="entry name" value="INTERMEMBRANE LIPID TRANSFER PROTEIN VPS13A"/>
    <property type="match status" value="1"/>
</dbReference>
<gene>
    <name evidence="2" type="ORF">WMY93_000602</name>
</gene>
<keyword evidence="3" id="KW-1185">Reference proteome</keyword>
<dbReference type="GO" id="GO:0045053">
    <property type="term" value="P:protein retention in Golgi apparatus"/>
    <property type="evidence" value="ECO:0007669"/>
    <property type="project" value="TreeGrafter"/>
</dbReference>
<evidence type="ECO:0000313" key="3">
    <source>
        <dbReference type="Proteomes" id="UP001460270"/>
    </source>
</evidence>
<feature type="domain" description="VPS13-like middle region" evidence="1">
    <location>
        <begin position="13"/>
        <end position="233"/>
    </location>
</feature>
<name>A0AAW0PZR5_9GOBI</name>
<comment type="caution">
    <text evidence="2">The sequence shown here is derived from an EMBL/GenBank/DDBJ whole genome shotgun (WGS) entry which is preliminary data.</text>
</comment>
<sequence>MARTSGGVSFPQRKRKNNVTTVLQLCQVFFQSSQTPQTPQAMEISINTLTLKVSPIIINTGIQIQSALTPTAETPEELDSPVPVDLWERRNWRDLKLWFLDEMRHEDQQEQAPLIPQGESLQMSIKSICLTLEAGVGHRTVPMLLAKSFHGDVTNWSTLINVHSTLNLEVYYPNQMLGVWEPLVEPLEDEAKDGFKPWTLELKMKKVVSDEVDYKTEIVISSSDQLNITVSKKVWTSHAEQPGHGTLQNLQ</sequence>
<dbReference type="GO" id="GO:0006623">
    <property type="term" value="P:protein targeting to vacuole"/>
    <property type="evidence" value="ECO:0007669"/>
    <property type="project" value="TreeGrafter"/>
</dbReference>
<proteinExistence type="predicted"/>
<dbReference type="GO" id="GO:0006914">
    <property type="term" value="P:autophagy"/>
    <property type="evidence" value="ECO:0007669"/>
    <property type="project" value="TreeGrafter"/>
</dbReference>
<dbReference type="InterPro" id="IPR026847">
    <property type="entry name" value="VPS13"/>
</dbReference>
<evidence type="ECO:0000313" key="2">
    <source>
        <dbReference type="EMBL" id="KAK7944874.1"/>
    </source>
</evidence>
<protein>
    <recommendedName>
        <fullName evidence="1">VPS13-like middle region domain-containing protein</fullName>
    </recommendedName>
</protein>
<accession>A0AAW0PZR5</accession>
<organism evidence="2 3">
    <name type="scientific">Mugilogobius chulae</name>
    <name type="common">yellowstripe goby</name>
    <dbReference type="NCBI Taxonomy" id="88201"/>
    <lineage>
        <taxon>Eukaryota</taxon>
        <taxon>Metazoa</taxon>
        <taxon>Chordata</taxon>
        <taxon>Craniata</taxon>
        <taxon>Vertebrata</taxon>
        <taxon>Euteleostomi</taxon>
        <taxon>Actinopterygii</taxon>
        <taxon>Neopterygii</taxon>
        <taxon>Teleostei</taxon>
        <taxon>Neoteleostei</taxon>
        <taxon>Acanthomorphata</taxon>
        <taxon>Gobiaria</taxon>
        <taxon>Gobiiformes</taxon>
        <taxon>Gobioidei</taxon>
        <taxon>Gobiidae</taxon>
        <taxon>Gobionellinae</taxon>
        <taxon>Mugilogobius</taxon>
    </lineage>
</organism>
<dbReference type="AlphaFoldDB" id="A0AAW0PZR5"/>
<reference evidence="3" key="1">
    <citation type="submission" date="2024-04" db="EMBL/GenBank/DDBJ databases">
        <title>Salinicola lusitanus LLJ914,a marine bacterium isolated from the Okinawa Trough.</title>
        <authorList>
            <person name="Li J."/>
        </authorList>
    </citation>
    <scope>NUCLEOTIDE SEQUENCE [LARGE SCALE GENOMIC DNA]</scope>
</reference>
<dbReference type="Pfam" id="PF25033">
    <property type="entry name" value="VPS13_M"/>
    <property type="match status" value="1"/>
</dbReference>
<dbReference type="PANTHER" id="PTHR16166">
    <property type="entry name" value="VACUOLAR PROTEIN SORTING-ASSOCIATED PROTEIN VPS13"/>
    <property type="match status" value="1"/>
</dbReference>
<evidence type="ECO:0000259" key="1">
    <source>
        <dbReference type="Pfam" id="PF25033"/>
    </source>
</evidence>
<dbReference type="Proteomes" id="UP001460270">
    <property type="component" value="Unassembled WGS sequence"/>
</dbReference>
<dbReference type="EMBL" id="JBBPFD010000001">
    <property type="protein sequence ID" value="KAK7944874.1"/>
    <property type="molecule type" value="Genomic_DNA"/>
</dbReference>